<name>A0A4V3ALN9_9GAMM</name>
<dbReference type="InterPro" id="IPR036890">
    <property type="entry name" value="HATPase_C_sf"/>
</dbReference>
<reference evidence="6 7" key="1">
    <citation type="submission" date="2019-03" db="EMBL/GenBank/DDBJ databases">
        <title>Luteimonas zhaokaii sp.nov., isolated from the rectal contents of Plateau pika in Yushu, Qinghai Province, China.</title>
        <authorList>
            <person name="Zhang G."/>
        </authorList>
    </citation>
    <scope>NUCLEOTIDE SEQUENCE [LARGE SCALE GENOMIC DNA]</scope>
    <source>
        <strain evidence="6 7">B9</strain>
    </source>
</reference>
<dbReference type="AlphaFoldDB" id="A0A4V3ALN9"/>
<keyword evidence="4" id="KW-0812">Transmembrane</keyword>
<sequence length="369" mass="39460">MHTFRALLFNPMHIALLLTWLAVALALSDNVGHNATLAWALMGAFLVAALLTRPEPEAPKWPAAALLAIQIACGLGLVVIDPRSGTMPVLLVVVAAQLGVGWPLRTCLVVLLLVDLALYLVMRDATHHSRALFTVMIYGGFQGFALLVGHYARTAEKARDALSLVNADLLATRALLADSARDNERLRVARELHDVAGHKLTALKLNLRALAVDPALQARDDVRVAQQLSTELLDDIRGVVQAIRDTRGLDLDTALRALASPLPKLQLDLRIDHDVQVTDPAQAETVLRLVQEALTNAARHAGASRVSVTIARAVNGIDLAIEDDGVLRGPLREGNGLSGMRERVAAARGRFDLGRTAGGGLSIHASLPA</sequence>
<dbReference type="EMBL" id="SMTF01000006">
    <property type="protein sequence ID" value="TDK23734.1"/>
    <property type="molecule type" value="Genomic_DNA"/>
</dbReference>
<dbReference type="GO" id="GO:0046983">
    <property type="term" value="F:protein dimerization activity"/>
    <property type="evidence" value="ECO:0007669"/>
    <property type="project" value="InterPro"/>
</dbReference>
<evidence type="ECO:0000313" key="7">
    <source>
        <dbReference type="Proteomes" id="UP000294796"/>
    </source>
</evidence>
<organism evidence="6 7">
    <name type="scientific">Luteimonas aestuarii</name>
    <dbReference type="NCBI Taxonomy" id="453837"/>
    <lineage>
        <taxon>Bacteria</taxon>
        <taxon>Pseudomonadati</taxon>
        <taxon>Pseudomonadota</taxon>
        <taxon>Gammaproteobacteria</taxon>
        <taxon>Lysobacterales</taxon>
        <taxon>Lysobacteraceae</taxon>
        <taxon>Luteimonas</taxon>
    </lineage>
</organism>
<dbReference type="GO" id="GO:0016020">
    <property type="term" value="C:membrane"/>
    <property type="evidence" value="ECO:0007669"/>
    <property type="project" value="InterPro"/>
</dbReference>
<feature type="transmembrane region" description="Helical" evidence="4">
    <location>
        <begin position="61"/>
        <end position="80"/>
    </location>
</feature>
<gene>
    <name evidence="6" type="ORF">E2F46_09370</name>
</gene>
<keyword evidence="2 6" id="KW-0418">Kinase</keyword>
<evidence type="ECO:0000313" key="6">
    <source>
        <dbReference type="EMBL" id="TDK23734.1"/>
    </source>
</evidence>
<evidence type="ECO:0000259" key="5">
    <source>
        <dbReference type="Pfam" id="PF07730"/>
    </source>
</evidence>
<keyword evidence="4" id="KW-1133">Transmembrane helix</keyword>
<keyword evidence="3" id="KW-0902">Two-component regulatory system</keyword>
<feature type="transmembrane region" description="Helical" evidence="4">
    <location>
        <begin position="36"/>
        <end position="52"/>
    </location>
</feature>
<dbReference type="InterPro" id="IPR050482">
    <property type="entry name" value="Sensor_HK_TwoCompSys"/>
</dbReference>
<dbReference type="PANTHER" id="PTHR24421:SF59">
    <property type="entry name" value="OXYGEN SENSOR HISTIDINE KINASE NREB"/>
    <property type="match status" value="1"/>
</dbReference>
<evidence type="ECO:0000256" key="1">
    <source>
        <dbReference type="ARBA" id="ARBA00022679"/>
    </source>
</evidence>
<keyword evidence="4" id="KW-0472">Membrane</keyword>
<dbReference type="GO" id="GO:0000155">
    <property type="term" value="F:phosphorelay sensor kinase activity"/>
    <property type="evidence" value="ECO:0007669"/>
    <property type="project" value="InterPro"/>
</dbReference>
<feature type="transmembrane region" description="Helical" evidence="4">
    <location>
        <begin position="100"/>
        <end position="120"/>
    </location>
</feature>
<feature type="domain" description="Signal transduction histidine kinase subgroup 3 dimerisation and phosphoacceptor" evidence="5">
    <location>
        <begin position="184"/>
        <end position="246"/>
    </location>
</feature>
<dbReference type="Gene3D" id="1.20.5.1930">
    <property type="match status" value="1"/>
</dbReference>
<dbReference type="Proteomes" id="UP000294796">
    <property type="component" value="Unassembled WGS sequence"/>
</dbReference>
<keyword evidence="7" id="KW-1185">Reference proteome</keyword>
<dbReference type="InterPro" id="IPR011712">
    <property type="entry name" value="Sig_transdc_His_kin_sub3_dim/P"/>
</dbReference>
<proteinExistence type="predicted"/>
<evidence type="ECO:0000256" key="2">
    <source>
        <dbReference type="ARBA" id="ARBA00022777"/>
    </source>
</evidence>
<dbReference type="CDD" id="cd16917">
    <property type="entry name" value="HATPase_UhpB-NarQ-NarX-like"/>
    <property type="match status" value="1"/>
</dbReference>
<keyword evidence="1" id="KW-0808">Transferase</keyword>
<dbReference type="Pfam" id="PF07730">
    <property type="entry name" value="HisKA_3"/>
    <property type="match status" value="1"/>
</dbReference>
<dbReference type="SUPFAM" id="SSF55874">
    <property type="entry name" value="ATPase domain of HSP90 chaperone/DNA topoisomerase II/histidine kinase"/>
    <property type="match status" value="1"/>
</dbReference>
<accession>A0A4V3ALN9</accession>
<dbReference type="OrthoDB" id="9797605at2"/>
<dbReference type="Gene3D" id="3.30.565.10">
    <property type="entry name" value="Histidine kinase-like ATPase, C-terminal domain"/>
    <property type="match status" value="1"/>
</dbReference>
<feature type="transmembrane region" description="Helical" evidence="4">
    <location>
        <begin position="132"/>
        <end position="152"/>
    </location>
</feature>
<dbReference type="PANTHER" id="PTHR24421">
    <property type="entry name" value="NITRATE/NITRITE SENSOR PROTEIN NARX-RELATED"/>
    <property type="match status" value="1"/>
</dbReference>
<evidence type="ECO:0000256" key="4">
    <source>
        <dbReference type="SAM" id="Phobius"/>
    </source>
</evidence>
<evidence type="ECO:0000256" key="3">
    <source>
        <dbReference type="ARBA" id="ARBA00023012"/>
    </source>
</evidence>
<protein>
    <submittedName>
        <fullName evidence="6">Sensor histidine kinase</fullName>
    </submittedName>
</protein>
<comment type="caution">
    <text evidence="6">The sequence shown here is derived from an EMBL/GenBank/DDBJ whole genome shotgun (WGS) entry which is preliminary data.</text>
</comment>